<accession>A0ABQ6ES02</accession>
<evidence type="ECO:0000313" key="2">
    <source>
        <dbReference type="Proteomes" id="UP001157156"/>
    </source>
</evidence>
<protein>
    <submittedName>
        <fullName evidence="1">Uncharacterized protein</fullName>
    </submittedName>
</protein>
<organism evidence="1 2">
    <name type="scientific">Vibrio algivorus</name>
    <dbReference type="NCBI Taxonomy" id="1667024"/>
    <lineage>
        <taxon>Bacteria</taxon>
        <taxon>Pseudomonadati</taxon>
        <taxon>Pseudomonadota</taxon>
        <taxon>Gammaproteobacteria</taxon>
        <taxon>Vibrionales</taxon>
        <taxon>Vibrionaceae</taxon>
        <taxon>Vibrio</taxon>
    </lineage>
</organism>
<evidence type="ECO:0000313" key="1">
    <source>
        <dbReference type="EMBL" id="GLT15952.1"/>
    </source>
</evidence>
<dbReference type="EMBL" id="BSPV01000009">
    <property type="protein sequence ID" value="GLT15952.1"/>
    <property type="molecule type" value="Genomic_DNA"/>
</dbReference>
<name>A0ABQ6ES02_9VIBR</name>
<gene>
    <name evidence="1" type="ORF">GCM10007931_29270</name>
</gene>
<sequence>MHLLNFYHKVSLILERVHKNMVNGVDVFKLARKNMEVINKYVLMTLVY</sequence>
<dbReference type="Proteomes" id="UP001157156">
    <property type="component" value="Unassembled WGS sequence"/>
</dbReference>
<comment type="caution">
    <text evidence="1">The sequence shown here is derived from an EMBL/GenBank/DDBJ whole genome shotgun (WGS) entry which is preliminary data.</text>
</comment>
<keyword evidence="2" id="KW-1185">Reference proteome</keyword>
<reference evidence="2" key="1">
    <citation type="journal article" date="2019" name="Int. J. Syst. Evol. Microbiol.">
        <title>The Global Catalogue of Microorganisms (GCM) 10K type strain sequencing project: providing services to taxonomists for standard genome sequencing and annotation.</title>
        <authorList>
            <consortium name="The Broad Institute Genomics Platform"/>
            <consortium name="The Broad Institute Genome Sequencing Center for Infectious Disease"/>
            <person name="Wu L."/>
            <person name="Ma J."/>
        </authorList>
    </citation>
    <scope>NUCLEOTIDE SEQUENCE [LARGE SCALE GENOMIC DNA]</scope>
    <source>
        <strain evidence="2">NBRC 111146</strain>
    </source>
</reference>
<proteinExistence type="predicted"/>